<evidence type="ECO:0000313" key="2">
    <source>
        <dbReference type="Proteomes" id="UP000429595"/>
    </source>
</evidence>
<sequence length="58" mass="6181">MGYPTDLLSSRSIIEHGKYALIAPEGLVNNVIPGFENCIISILGSPKLGASFVDYVVT</sequence>
<dbReference type="Proteomes" id="UP000429595">
    <property type="component" value="Unassembled WGS sequence"/>
</dbReference>
<keyword evidence="2" id="KW-1185">Reference proteome</keyword>
<keyword evidence="1" id="KW-0378">Hydrolase</keyword>
<dbReference type="AlphaFoldDB" id="A0A6I1FEX2"/>
<dbReference type="EMBL" id="WEIO01000029">
    <property type="protein sequence ID" value="KAB7703921.1"/>
    <property type="molecule type" value="Genomic_DNA"/>
</dbReference>
<comment type="caution">
    <text evidence="1">The sequence shown here is derived from an EMBL/GenBank/DDBJ whole genome shotgun (WGS) entry which is preliminary data.</text>
</comment>
<dbReference type="Gene3D" id="2.60.120.10">
    <property type="entry name" value="Jelly Rolls"/>
    <property type="match status" value="1"/>
</dbReference>
<accession>A0A6I1FEX2</accession>
<feature type="non-terminal residue" evidence="1">
    <location>
        <position position="58"/>
    </location>
</feature>
<dbReference type="GO" id="GO:0016787">
    <property type="term" value="F:hydrolase activity"/>
    <property type="evidence" value="ECO:0007669"/>
    <property type="project" value="UniProtKB-KW"/>
</dbReference>
<reference evidence="1 2" key="1">
    <citation type="submission" date="2019-10" db="EMBL/GenBank/DDBJ databases">
        <title>Bacillus aerolatum sp. nov., isolated from bioaerosol of sport playgrounds.</title>
        <authorList>
            <person name="Chen P."/>
            <person name="Zhang G."/>
        </authorList>
    </citation>
    <scope>NUCLEOTIDE SEQUENCE [LARGE SCALE GENOMIC DNA]</scope>
    <source>
        <strain evidence="1 2">CX253</strain>
    </source>
</reference>
<dbReference type="InterPro" id="IPR014710">
    <property type="entry name" value="RmlC-like_jellyroll"/>
</dbReference>
<evidence type="ECO:0000313" key="1">
    <source>
        <dbReference type="EMBL" id="KAB7703921.1"/>
    </source>
</evidence>
<name>A0A6I1FEX2_9BACI</name>
<organism evidence="1 2">
    <name type="scientific">Bacillus aerolatus</name>
    <dbReference type="NCBI Taxonomy" id="2653354"/>
    <lineage>
        <taxon>Bacteria</taxon>
        <taxon>Bacillati</taxon>
        <taxon>Bacillota</taxon>
        <taxon>Bacilli</taxon>
        <taxon>Bacillales</taxon>
        <taxon>Bacillaceae</taxon>
        <taxon>Bacillus</taxon>
    </lineage>
</organism>
<gene>
    <name evidence="1" type="ORF">F9802_19430</name>
</gene>
<protein>
    <submittedName>
        <fullName evidence="1">(S)-ureidoglycine aminohydrolase</fullName>
    </submittedName>
</protein>
<proteinExistence type="predicted"/>